<dbReference type="AlphaFoldDB" id="A0A1I5ACA4"/>
<dbReference type="GO" id="GO:0032259">
    <property type="term" value="P:methylation"/>
    <property type="evidence" value="ECO:0007669"/>
    <property type="project" value="UniProtKB-KW"/>
</dbReference>
<protein>
    <submittedName>
        <fullName evidence="2">Methyltransferase domain-containing protein</fullName>
    </submittedName>
</protein>
<proteinExistence type="predicted"/>
<dbReference type="GO" id="GO:0008757">
    <property type="term" value="F:S-adenosylmethionine-dependent methyltransferase activity"/>
    <property type="evidence" value="ECO:0007669"/>
    <property type="project" value="InterPro"/>
</dbReference>
<dbReference type="PANTHER" id="PTHR43591">
    <property type="entry name" value="METHYLTRANSFERASE"/>
    <property type="match status" value="1"/>
</dbReference>
<evidence type="ECO:0000259" key="1">
    <source>
        <dbReference type="Pfam" id="PF08241"/>
    </source>
</evidence>
<dbReference type="InterPro" id="IPR029063">
    <property type="entry name" value="SAM-dependent_MTases_sf"/>
</dbReference>
<dbReference type="STRING" id="995034.SAMN05216219_1325"/>
<name>A0A1I5ACA4_9MICO</name>
<dbReference type="InterPro" id="IPR013216">
    <property type="entry name" value="Methyltransf_11"/>
</dbReference>
<keyword evidence="2" id="KW-0808">Transferase</keyword>
<reference evidence="3" key="1">
    <citation type="submission" date="2016-10" db="EMBL/GenBank/DDBJ databases">
        <authorList>
            <person name="Varghese N."/>
            <person name="Submissions S."/>
        </authorList>
    </citation>
    <scope>NUCLEOTIDE SEQUENCE [LARGE SCALE GENOMIC DNA]</scope>
    <source>
        <strain evidence="3">CGMCC 1.11101</strain>
    </source>
</reference>
<dbReference type="Pfam" id="PF08241">
    <property type="entry name" value="Methyltransf_11"/>
    <property type="match status" value="1"/>
</dbReference>
<keyword evidence="3" id="KW-1185">Reference proteome</keyword>
<dbReference type="EMBL" id="FOVM01000003">
    <property type="protein sequence ID" value="SFN59859.1"/>
    <property type="molecule type" value="Genomic_DNA"/>
</dbReference>
<sequence length="253" mass="26353">MDETDDVWSMVSAEWAELWGDVADPVRRAILDATGIRPGSRVLDIGCGSGEFLRMLADAGVAAAGVDPAPGMIELARAAVPEGDIRPGGAESLPWPDASFGVVAAINALQFTEDPDAAVAEMVRVTQSGGFVAVANWAEGARNDIHGIEAAVARSFGEAPQPDGELRMPGGLAELLRDAGLEVVVTDIVDVVWGAENDDRLVRGVLLGEDEEGIAAGFDTVTAAARPFRTPSGGYRLVNAFRYAVGRTPTPGS</sequence>
<dbReference type="CDD" id="cd02440">
    <property type="entry name" value="AdoMet_MTases"/>
    <property type="match status" value="1"/>
</dbReference>
<feature type="domain" description="Methyltransferase type 11" evidence="1">
    <location>
        <begin position="43"/>
        <end position="133"/>
    </location>
</feature>
<dbReference type="SUPFAM" id="SSF53335">
    <property type="entry name" value="S-adenosyl-L-methionine-dependent methyltransferases"/>
    <property type="match status" value="1"/>
</dbReference>
<accession>A0A1I5ACA4</accession>
<dbReference type="RefSeq" id="WP_245762424.1">
    <property type="nucleotide sequence ID" value="NZ_FOVM01000003.1"/>
</dbReference>
<organism evidence="2 3">
    <name type="scientific">Mycetocola miduiensis</name>
    <dbReference type="NCBI Taxonomy" id="995034"/>
    <lineage>
        <taxon>Bacteria</taxon>
        <taxon>Bacillati</taxon>
        <taxon>Actinomycetota</taxon>
        <taxon>Actinomycetes</taxon>
        <taxon>Micrococcales</taxon>
        <taxon>Microbacteriaceae</taxon>
        <taxon>Mycetocola</taxon>
    </lineage>
</organism>
<dbReference type="Gene3D" id="3.40.50.150">
    <property type="entry name" value="Vaccinia Virus protein VP39"/>
    <property type="match status" value="1"/>
</dbReference>
<gene>
    <name evidence="2" type="ORF">SAMN05216219_1325</name>
</gene>
<evidence type="ECO:0000313" key="2">
    <source>
        <dbReference type="EMBL" id="SFN59859.1"/>
    </source>
</evidence>
<evidence type="ECO:0000313" key="3">
    <source>
        <dbReference type="Proteomes" id="UP000198867"/>
    </source>
</evidence>
<dbReference type="Proteomes" id="UP000198867">
    <property type="component" value="Unassembled WGS sequence"/>
</dbReference>
<keyword evidence="2" id="KW-0489">Methyltransferase</keyword>